<reference evidence="2 3" key="1">
    <citation type="submission" date="2019-05" db="EMBL/GenBank/DDBJ databases">
        <title>Draft Whole-Genome sequence of the green sulfur bacterium Chlorobaculum thiosulfatiphilum DSM 249.</title>
        <authorList>
            <person name="Meyer T.E."/>
            <person name="Kyndt J.A."/>
        </authorList>
    </citation>
    <scope>NUCLEOTIDE SEQUENCE [LARGE SCALE GENOMIC DNA]</scope>
    <source>
        <strain evidence="2 3">DSM 249</strain>
    </source>
</reference>
<dbReference type="AlphaFoldDB" id="A0A5C4S726"/>
<feature type="compositionally biased region" description="Basic residues" evidence="1">
    <location>
        <begin position="47"/>
        <end position="59"/>
    </location>
</feature>
<proteinExistence type="predicted"/>
<accession>A0A5C4S726</accession>
<dbReference type="EMBL" id="VDCH01000013">
    <property type="protein sequence ID" value="TNJ38779.1"/>
    <property type="molecule type" value="Genomic_DNA"/>
</dbReference>
<keyword evidence="3" id="KW-1185">Reference proteome</keyword>
<dbReference type="Proteomes" id="UP000308271">
    <property type="component" value="Unassembled WGS sequence"/>
</dbReference>
<evidence type="ECO:0000313" key="3">
    <source>
        <dbReference type="Proteomes" id="UP000308271"/>
    </source>
</evidence>
<protein>
    <submittedName>
        <fullName evidence="2">Uncharacterized protein</fullName>
    </submittedName>
</protein>
<feature type="region of interest" description="Disordered" evidence="1">
    <location>
        <begin position="29"/>
        <end position="59"/>
    </location>
</feature>
<organism evidence="2 3">
    <name type="scientific">Chlorobaculum thiosulfatiphilum</name>
    <name type="common">Chlorobium limicola f.sp. thiosulfatophilum</name>
    <dbReference type="NCBI Taxonomy" id="115852"/>
    <lineage>
        <taxon>Bacteria</taxon>
        <taxon>Pseudomonadati</taxon>
        <taxon>Chlorobiota</taxon>
        <taxon>Chlorobiia</taxon>
        <taxon>Chlorobiales</taxon>
        <taxon>Chlorobiaceae</taxon>
        <taxon>Chlorobaculum</taxon>
    </lineage>
</organism>
<comment type="caution">
    <text evidence="2">The sequence shown here is derived from an EMBL/GenBank/DDBJ whole genome shotgun (WGS) entry which is preliminary data.</text>
</comment>
<name>A0A5C4S726_CHLTI</name>
<gene>
    <name evidence="2" type="ORF">FGF66_07285</name>
</gene>
<sequence>MKKECFICLLQNTCSIRAAIAGCFRQKPERPGLCGDNQDSRQPAMKFLRRDRHQQRPGA</sequence>
<evidence type="ECO:0000256" key="1">
    <source>
        <dbReference type="SAM" id="MobiDB-lite"/>
    </source>
</evidence>
<dbReference type="RefSeq" id="WP_139457005.1">
    <property type="nucleotide sequence ID" value="NZ_VDCH01000013.1"/>
</dbReference>
<evidence type="ECO:0000313" key="2">
    <source>
        <dbReference type="EMBL" id="TNJ38779.1"/>
    </source>
</evidence>